<dbReference type="EMBL" id="MSDO01000010">
    <property type="protein sequence ID" value="OLO04523.1"/>
    <property type="molecule type" value="Genomic_DNA"/>
</dbReference>
<keyword evidence="4 7" id="KW-1133">Transmembrane helix</keyword>
<name>A0A1Q8SSX4_9GAMM</name>
<feature type="transmembrane region" description="Helical" evidence="7">
    <location>
        <begin position="376"/>
        <end position="396"/>
    </location>
</feature>
<feature type="transmembrane region" description="Helical" evidence="7">
    <location>
        <begin position="119"/>
        <end position="139"/>
    </location>
</feature>
<evidence type="ECO:0000256" key="5">
    <source>
        <dbReference type="ARBA" id="ARBA00023136"/>
    </source>
</evidence>
<evidence type="ECO:0000256" key="7">
    <source>
        <dbReference type="SAM" id="Phobius"/>
    </source>
</evidence>
<accession>A0A1Q8SSX4</accession>
<feature type="transmembrane region" description="Helical" evidence="7">
    <location>
        <begin position="88"/>
        <end position="107"/>
    </location>
</feature>
<dbReference type="Pfam" id="PF02653">
    <property type="entry name" value="BPD_transp_2"/>
    <property type="match status" value="2"/>
</dbReference>
<keyword evidence="2" id="KW-1003">Cell membrane</keyword>
<dbReference type="CDD" id="cd06581">
    <property type="entry name" value="TM_PBP1_LivM_like"/>
    <property type="match status" value="1"/>
</dbReference>
<dbReference type="Proteomes" id="UP000186878">
    <property type="component" value="Unassembled WGS sequence"/>
</dbReference>
<gene>
    <name evidence="8" type="ORF">BTW07_08820</name>
</gene>
<feature type="transmembrane region" description="Helical" evidence="7">
    <location>
        <begin position="416"/>
        <end position="434"/>
    </location>
</feature>
<dbReference type="AlphaFoldDB" id="A0A1Q8SSX4"/>
<feature type="transmembrane region" description="Helical" evidence="7">
    <location>
        <begin position="347"/>
        <end position="364"/>
    </location>
</feature>
<organism evidence="8 9">
    <name type="scientific">Salinicola socius</name>
    <dbReference type="NCBI Taxonomy" id="404433"/>
    <lineage>
        <taxon>Bacteria</taxon>
        <taxon>Pseudomonadati</taxon>
        <taxon>Pseudomonadota</taxon>
        <taxon>Gammaproteobacteria</taxon>
        <taxon>Oceanospirillales</taxon>
        <taxon>Halomonadaceae</taxon>
        <taxon>Salinicola</taxon>
    </lineage>
</organism>
<feature type="transmembrane region" description="Helical" evidence="7">
    <location>
        <begin position="62"/>
        <end position="81"/>
    </location>
</feature>
<dbReference type="GO" id="GO:0015658">
    <property type="term" value="F:branched-chain amino acid transmembrane transporter activity"/>
    <property type="evidence" value="ECO:0007669"/>
    <property type="project" value="InterPro"/>
</dbReference>
<dbReference type="PANTHER" id="PTHR30482">
    <property type="entry name" value="HIGH-AFFINITY BRANCHED-CHAIN AMINO ACID TRANSPORT SYSTEM PERMEASE"/>
    <property type="match status" value="1"/>
</dbReference>
<comment type="caution">
    <text evidence="8">The sequence shown here is derived from an EMBL/GenBank/DDBJ whole genome shotgun (WGS) entry which is preliminary data.</text>
</comment>
<evidence type="ECO:0000256" key="2">
    <source>
        <dbReference type="ARBA" id="ARBA00022475"/>
    </source>
</evidence>
<evidence type="ECO:0000256" key="1">
    <source>
        <dbReference type="ARBA" id="ARBA00004429"/>
    </source>
</evidence>
<dbReference type="RefSeq" id="WP_075569812.1">
    <property type="nucleotide sequence ID" value="NZ_MSDO01000010.1"/>
</dbReference>
<keyword evidence="3 7" id="KW-0812">Transmembrane</keyword>
<protein>
    <submittedName>
        <fullName evidence="8">Branched-chain amino acid ABC transporter permease</fullName>
    </submittedName>
</protein>
<keyword evidence="5 7" id="KW-0472">Membrane</keyword>
<dbReference type="GO" id="GO:0005886">
    <property type="term" value="C:plasma membrane"/>
    <property type="evidence" value="ECO:0007669"/>
    <property type="project" value="UniProtKB-SubCell"/>
</dbReference>
<dbReference type="InterPro" id="IPR001851">
    <property type="entry name" value="ABC_transp_permease"/>
</dbReference>
<feature type="region of interest" description="Disordered" evidence="6">
    <location>
        <begin position="1"/>
        <end position="26"/>
    </location>
</feature>
<dbReference type="InterPro" id="IPR043428">
    <property type="entry name" value="LivM-like"/>
</dbReference>
<reference evidence="8 9" key="1">
    <citation type="submission" date="2016-12" db="EMBL/GenBank/DDBJ databases">
        <title>Draft genome sequences of strains Salinicola socius SMB35, Salinicola sp. MH3R3-1 and Chromohalobacter sp. SMB17 from the Verkhnekamsk potash mining region of Russia.</title>
        <authorList>
            <person name="Mavrodi D.V."/>
            <person name="Olsson B.E."/>
            <person name="Korsakova E.S."/>
            <person name="Pyankova A."/>
            <person name="Mavrodi O.V."/>
            <person name="Plotnikova E.G."/>
        </authorList>
    </citation>
    <scope>NUCLEOTIDE SEQUENCE [LARGE SCALE GENOMIC DNA]</scope>
    <source>
        <strain evidence="8 9">SMB35</strain>
    </source>
</reference>
<evidence type="ECO:0000256" key="3">
    <source>
        <dbReference type="ARBA" id="ARBA00022692"/>
    </source>
</evidence>
<dbReference type="STRING" id="404433.BTW07_08820"/>
<evidence type="ECO:0000313" key="8">
    <source>
        <dbReference type="EMBL" id="OLO04523.1"/>
    </source>
</evidence>
<feature type="transmembrane region" description="Helical" evidence="7">
    <location>
        <begin position="267"/>
        <end position="288"/>
    </location>
</feature>
<evidence type="ECO:0000256" key="6">
    <source>
        <dbReference type="SAM" id="MobiDB-lite"/>
    </source>
</evidence>
<feature type="compositionally biased region" description="Low complexity" evidence="6">
    <location>
        <begin position="1"/>
        <end position="21"/>
    </location>
</feature>
<feature type="transmembrane region" description="Helical" evidence="7">
    <location>
        <begin position="190"/>
        <end position="211"/>
    </location>
</feature>
<dbReference type="PANTHER" id="PTHR30482:SF10">
    <property type="entry name" value="HIGH-AFFINITY BRANCHED-CHAIN AMINO ACID TRANSPORT PROTEIN BRAE"/>
    <property type="match status" value="1"/>
</dbReference>
<dbReference type="OrthoDB" id="9814461at2"/>
<sequence length="447" mass="47745">MTASSSQRPAPQQPAPQGATPPEAPAPRTLPVRELALFGGLALVVLAVFATMGPAYSTRMLVEASCYAILALGLTIQWGYAGQFNAGIMGFVALGGFSATFFSIPVNPAFWASDLPGRLGWVLLAMVVVTAIVFGISRLDRIGLPKLLRTILAIAAGLIGYLVVISWLRSVTGDIESQVEFIGGLGLPVWLGWIVGGVLAGGVGYVIGHICLGLRSDYLVIATLGIAEIIKAFLKNSDWLTRGTATISPLPWPVPDPGEVGFLTARALYLSVTVVMIAVIFFLLHRAYHAPWGRMIRAIRDNEVSAAAMGKSINRRRQEIFVFGCILMGVGGAVLTSFNGLFDPQGYLPLNHTFLVLVMVILGGPGNNLGTLFGAVLVYVIWIMSGPLALALMHAVTALGDSWFDWQPGNLDSRALQARVFVIGLLILLVLRFAPRGLIPEKVAHHD</sequence>
<feature type="transmembrane region" description="Helical" evidence="7">
    <location>
        <begin position="151"/>
        <end position="170"/>
    </location>
</feature>
<comment type="subcellular location">
    <subcellularLocation>
        <location evidence="1">Cell inner membrane</location>
        <topology evidence="1">Multi-pass membrane protein</topology>
    </subcellularLocation>
</comment>
<feature type="transmembrane region" description="Helical" evidence="7">
    <location>
        <begin position="320"/>
        <end position="341"/>
    </location>
</feature>
<evidence type="ECO:0000313" key="9">
    <source>
        <dbReference type="Proteomes" id="UP000186878"/>
    </source>
</evidence>
<feature type="transmembrane region" description="Helical" evidence="7">
    <location>
        <begin position="35"/>
        <end position="56"/>
    </location>
</feature>
<evidence type="ECO:0000256" key="4">
    <source>
        <dbReference type="ARBA" id="ARBA00022989"/>
    </source>
</evidence>
<keyword evidence="9" id="KW-1185">Reference proteome</keyword>
<proteinExistence type="predicted"/>
<feature type="transmembrane region" description="Helical" evidence="7">
    <location>
        <begin position="218"/>
        <end position="234"/>
    </location>
</feature>